<accession>A0A162DF60</accession>
<comment type="caution">
    <text evidence="1">The sequence shown here is derived from an EMBL/GenBank/DDBJ whole genome shotgun (WGS) entry which is preliminary data.</text>
</comment>
<reference evidence="1" key="1">
    <citation type="submission" date="2016-02" db="EMBL/GenBank/DDBJ databases">
        <title>Genome sequence of Bacillus trypoxylicola KCTC 13244(T).</title>
        <authorList>
            <person name="Jeong H."/>
            <person name="Park S.-H."/>
            <person name="Choi S.-K."/>
        </authorList>
    </citation>
    <scope>NUCLEOTIDE SEQUENCE [LARGE SCALE GENOMIC DNA]</scope>
    <source>
        <strain evidence="1">KCTC 13244</strain>
    </source>
</reference>
<dbReference type="SUPFAM" id="SSF81301">
    <property type="entry name" value="Nucleotidyltransferase"/>
    <property type="match status" value="1"/>
</dbReference>
<dbReference type="EMBL" id="LTAO01000023">
    <property type="protein sequence ID" value="KYG29437.1"/>
    <property type="molecule type" value="Genomic_DNA"/>
</dbReference>
<evidence type="ECO:0008006" key="3">
    <source>
        <dbReference type="Google" id="ProtNLM"/>
    </source>
</evidence>
<evidence type="ECO:0000313" key="1">
    <source>
        <dbReference type="EMBL" id="KYG29437.1"/>
    </source>
</evidence>
<dbReference type="InterPro" id="IPR043519">
    <property type="entry name" value="NT_sf"/>
</dbReference>
<keyword evidence="2" id="KW-1185">Reference proteome</keyword>
<dbReference type="OrthoDB" id="2351665at2"/>
<proteinExistence type="predicted"/>
<dbReference type="STRING" id="519424.AZF04_07905"/>
<dbReference type="AlphaFoldDB" id="A0A162DF60"/>
<organism evidence="1 2">
    <name type="scientific">Alkalihalobacillus trypoxylicola</name>
    <dbReference type="NCBI Taxonomy" id="519424"/>
    <lineage>
        <taxon>Bacteria</taxon>
        <taxon>Bacillati</taxon>
        <taxon>Bacillota</taxon>
        <taxon>Bacilli</taxon>
        <taxon>Bacillales</taxon>
        <taxon>Bacillaceae</taxon>
        <taxon>Alkalihalobacillus</taxon>
    </lineage>
</organism>
<sequence>MIRDYVKIAKSFFGSELHSIYIRGSIANGNSIDGISDLDTIIVLSKNVQKDLTPFTLSKKELMKDYPVIVDIESNIVEKEALFDLHSSYMLSFMIQTYSLCVYGENIQPRLPRFKADQNLANQHLLPLENQIQVAIDDLQNNEGEADILDCCQWIMKILIRAGAALFIGENNRYTRDLYPAYKRFSQYNPEREKEMRMALEYAIEPINDPHKIIMFLKQFGSWFIPEAELWLVKHNPKRLQYIKKS</sequence>
<dbReference type="RefSeq" id="WP_061949237.1">
    <property type="nucleotide sequence ID" value="NZ_LTAO01000023.1"/>
</dbReference>
<evidence type="ECO:0000313" key="2">
    <source>
        <dbReference type="Proteomes" id="UP000075806"/>
    </source>
</evidence>
<dbReference type="Proteomes" id="UP000075806">
    <property type="component" value="Unassembled WGS sequence"/>
</dbReference>
<name>A0A162DF60_9BACI</name>
<protein>
    <recommendedName>
        <fullName evidence="3">Nucleotidyltransferase</fullName>
    </recommendedName>
</protein>
<gene>
    <name evidence="1" type="ORF">AZF04_07905</name>
</gene>